<evidence type="ECO:0000256" key="4">
    <source>
        <dbReference type="ARBA" id="ARBA00022692"/>
    </source>
</evidence>
<evidence type="ECO:0000256" key="3">
    <source>
        <dbReference type="ARBA" id="ARBA00009295"/>
    </source>
</evidence>
<evidence type="ECO:0000256" key="7">
    <source>
        <dbReference type="ARBA" id="ARBA00023136"/>
    </source>
</evidence>
<evidence type="ECO:0000313" key="10">
    <source>
        <dbReference type="Ensembl" id="ENSHBUP00000016760.1"/>
    </source>
</evidence>
<keyword evidence="4 8" id="KW-0812">Transmembrane</keyword>
<evidence type="ECO:0000256" key="2">
    <source>
        <dbReference type="ARBA" id="ARBA00005189"/>
    </source>
</evidence>
<keyword evidence="7 8" id="KW-0472">Membrane</keyword>
<dbReference type="STRING" id="8153.ENSHBUP00000016760"/>
<name>A0A3Q2VXX6_HAPBU</name>
<evidence type="ECO:0000256" key="1">
    <source>
        <dbReference type="ARBA" id="ARBA00004141"/>
    </source>
</evidence>
<dbReference type="InterPro" id="IPR036400">
    <property type="entry name" value="Cyt_B5-like_heme/steroid_sf"/>
</dbReference>
<dbReference type="Gene3D" id="3.10.120.10">
    <property type="entry name" value="Cytochrome b5-like heme/steroid binding domain"/>
    <property type="match status" value="1"/>
</dbReference>
<dbReference type="GO" id="GO:0006629">
    <property type="term" value="P:lipid metabolic process"/>
    <property type="evidence" value="ECO:0007669"/>
    <property type="project" value="TreeGrafter"/>
</dbReference>
<feature type="transmembrane region" description="Helical" evidence="8">
    <location>
        <begin position="75"/>
        <end position="95"/>
    </location>
</feature>
<dbReference type="InterPro" id="IPR001199">
    <property type="entry name" value="Cyt_B5-like_heme/steroid-bd"/>
</dbReference>
<dbReference type="InterPro" id="IPR012171">
    <property type="entry name" value="Fatty_acid_desaturase"/>
</dbReference>
<comment type="similarity">
    <text evidence="3">Belongs to the fatty acid desaturase type 1 family.</text>
</comment>
<feature type="domain" description="Cytochrome b5 heme-binding" evidence="9">
    <location>
        <begin position="8"/>
        <end position="62"/>
    </location>
</feature>
<dbReference type="SUPFAM" id="SSF55856">
    <property type="entry name" value="Cytochrome b5-like heme/steroid binding domain"/>
    <property type="match status" value="1"/>
</dbReference>
<dbReference type="Proteomes" id="UP000264840">
    <property type="component" value="Unplaced"/>
</dbReference>
<evidence type="ECO:0000256" key="8">
    <source>
        <dbReference type="SAM" id="Phobius"/>
    </source>
</evidence>
<keyword evidence="6" id="KW-0560">Oxidoreductase</keyword>
<sequence>IANKGLSKGVYTWEEVQSHCSRNDQWLVIDRKVYNITQWAKRHPGGFRVIGHYAGEDATVRFHYTDLCFFSSRPLFFFLHLSHIILLEALAWLIVSMWGTGWILTLLCSVLLATAQVIET</sequence>
<keyword evidence="5 8" id="KW-1133">Transmembrane helix</keyword>
<organism evidence="10 11">
    <name type="scientific">Haplochromis burtoni</name>
    <name type="common">Burton's mouthbrooder</name>
    <name type="synonym">Chromis burtoni</name>
    <dbReference type="NCBI Taxonomy" id="8153"/>
    <lineage>
        <taxon>Eukaryota</taxon>
        <taxon>Metazoa</taxon>
        <taxon>Chordata</taxon>
        <taxon>Craniata</taxon>
        <taxon>Vertebrata</taxon>
        <taxon>Euteleostomi</taxon>
        <taxon>Actinopterygii</taxon>
        <taxon>Neopterygii</taxon>
        <taxon>Teleostei</taxon>
        <taxon>Neoteleostei</taxon>
        <taxon>Acanthomorphata</taxon>
        <taxon>Ovalentaria</taxon>
        <taxon>Cichlomorphae</taxon>
        <taxon>Cichliformes</taxon>
        <taxon>Cichlidae</taxon>
        <taxon>African cichlids</taxon>
        <taxon>Pseudocrenilabrinae</taxon>
        <taxon>Haplochromini</taxon>
        <taxon>Haplochromis</taxon>
    </lineage>
</organism>
<protein>
    <recommendedName>
        <fullName evidence="9">Cytochrome b5 heme-binding domain-containing protein</fullName>
    </recommendedName>
</protein>
<comment type="subcellular location">
    <subcellularLocation>
        <location evidence="1">Membrane</location>
        <topology evidence="1">Multi-pass membrane protein</topology>
    </subcellularLocation>
</comment>
<evidence type="ECO:0000313" key="11">
    <source>
        <dbReference type="Proteomes" id="UP000264840"/>
    </source>
</evidence>
<evidence type="ECO:0000259" key="9">
    <source>
        <dbReference type="PROSITE" id="PS50255"/>
    </source>
</evidence>
<dbReference type="Ensembl" id="ENSHBUT00000034354.1">
    <property type="protein sequence ID" value="ENSHBUP00000016760.1"/>
    <property type="gene ID" value="ENSHBUG00000018757.1"/>
</dbReference>
<keyword evidence="11" id="KW-1185">Reference proteome</keyword>
<accession>A0A3Q2VXX6</accession>
<dbReference type="PANTHER" id="PTHR19353">
    <property type="entry name" value="FATTY ACID DESATURASE 2"/>
    <property type="match status" value="1"/>
</dbReference>
<proteinExistence type="inferred from homology"/>
<comment type="pathway">
    <text evidence="2">Lipid metabolism.</text>
</comment>
<dbReference type="Pfam" id="PF00173">
    <property type="entry name" value="Cyt-b5"/>
    <property type="match status" value="1"/>
</dbReference>
<feature type="transmembrane region" description="Helical" evidence="8">
    <location>
        <begin position="101"/>
        <end position="118"/>
    </location>
</feature>
<reference evidence="10" key="1">
    <citation type="submission" date="2025-08" db="UniProtKB">
        <authorList>
            <consortium name="Ensembl"/>
        </authorList>
    </citation>
    <scope>IDENTIFICATION</scope>
</reference>
<dbReference type="GO" id="GO:0016020">
    <property type="term" value="C:membrane"/>
    <property type="evidence" value="ECO:0007669"/>
    <property type="project" value="UniProtKB-SubCell"/>
</dbReference>
<evidence type="ECO:0000256" key="6">
    <source>
        <dbReference type="ARBA" id="ARBA00023002"/>
    </source>
</evidence>
<dbReference type="GO" id="GO:0016717">
    <property type="term" value="F:oxidoreductase activity, acting on paired donors, with oxidation of a pair of donors resulting in the reduction of molecular oxygen to two molecules of water"/>
    <property type="evidence" value="ECO:0007669"/>
    <property type="project" value="TreeGrafter"/>
</dbReference>
<dbReference type="GeneTree" id="ENSGT00950000182990"/>
<dbReference type="PROSITE" id="PS50255">
    <property type="entry name" value="CYTOCHROME_B5_2"/>
    <property type="match status" value="1"/>
</dbReference>
<reference evidence="10" key="2">
    <citation type="submission" date="2025-09" db="UniProtKB">
        <authorList>
            <consortium name="Ensembl"/>
        </authorList>
    </citation>
    <scope>IDENTIFICATION</scope>
</reference>
<dbReference type="SMART" id="SM01117">
    <property type="entry name" value="Cyt-b5"/>
    <property type="match status" value="1"/>
</dbReference>
<dbReference type="AlphaFoldDB" id="A0A3Q2VXX6"/>
<dbReference type="PANTHER" id="PTHR19353:SF12">
    <property type="entry name" value="ACYL-COA 6-DESATURASE"/>
    <property type="match status" value="1"/>
</dbReference>
<evidence type="ECO:0000256" key="5">
    <source>
        <dbReference type="ARBA" id="ARBA00022989"/>
    </source>
</evidence>